<evidence type="ECO:0000313" key="4">
    <source>
        <dbReference type="Proteomes" id="UP000326903"/>
    </source>
</evidence>
<dbReference type="InterPro" id="IPR054828">
    <property type="entry name" value="Vit_B12_bind_prot"/>
</dbReference>
<comment type="caution">
    <text evidence="3">The sequence shown here is derived from an EMBL/GenBank/DDBJ whole genome shotgun (WGS) entry which is preliminary data.</text>
</comment>
<reference evidence="3 4" key="1">
    <citation type="submission" date="2019-09" db="EMBL/GenBank/DDBJ databases">
        <title>Draft genome sequence of Ginsengibacter sp. BR5-29.</title>
        <authorList>
            <person name="Im W.-T."/>
        </authorList>
    </citation>
    <scope>NUCLEOTIDE SEQUENCE [LARGE SCALE GENOMIC DNA]</scope>
    <source>
        <strain evidence="3 4">BR5-29</strain>
    </source>
</reference>
<dbReference type="InterPro" id="IPR002491">
    <property type="entry name" value="ABC_transptr_periplasmic_BD"/>
</dbReference>
<feature type="domain" description="Fe/B12 periplasmic-binding" evidence="2">
    <location>
        <begin position="16"/>
        <end position="259"/>
    </location>
</feature>
<dbReference type="Gene3D" id="3.40.50.1980">
    <property type="entry name" value="Nitrogenase molybdenum iron protein domain"/>
    <property type="match status" value="2"/>
</dbReference>
<name>A0A5J5ICI9_9BACT</name>
<evidence type="ECO:0000256" key="1">
    <source>
        <dbReference type="ARBA" id="ARBA00022729"/>
    </source>
</evidence>
<accession>A0A5J5ICI9</accession>
<evidence type="ECO:0000313" key="3">
    <source>
        <dbReference type="EMBL" id="KAA9036298.1"/>
    </source>
</evidence>
<evidence type="ECO:0000259" key="2">
    <source>
        <dbReference type="PROSITE" id="PS50983"/>
    </source>
</evidence>
<sequence length="259" mass="29834">MIIHPQDISAFPVYSRIVSLVPSQTELLYHLGLDEEVKAITKFCVHPKAWHKNKTHIGGTKNINIGAIKKIVPDLIIANKEENVKDQVEELALKHDVWVTDVKNLADAVNMINHMGKLTQRSGPASALASQITDEFEKLKKAAQVKRKTRVTYFIWQNPYMVAGGNTFINDMLNYCGYENIFSKENRYPEIKLQEIEERDCELILLSSEPYPFKEKQKEELQDSFPDIKIILVDGEMFSWYGSRLLKTADYFRKINSIE</sequence>
<dbReference type="PANTHER" id="PTHR30535">
    <property type="entry name" value="VITAMIN B12-BINDING PROTEIN"/>
    <property type="match status" value="1"/>
</dbReference>
<dbReference type="Proteomes" id="UP000326903">
    <property type="component" value="Unassembled WGS sequence"/>
</dbReference>
<dbReference type="NCBIfam" id="NF038402">
    <property type="entry name" value="TroA_like"/>
    <property type="match status" value="1"/>
</dbReference>
<gene>
    <name evidence="3" type="ORF">FW778_18860</name>
</gene>
<dbReference type="InterPro" id="IPR050902">
    <property type="entry name" value="ABC_Transporter_SBP"/>
</dbReference>
<organism evidence="3 4">
    <name type="scientific">Ginsengibacter hankyongi</name>
    <dbReference type="NCBI Taxonomy" id="2607284"/>
    <lineage>
        <taxon>Bacteria</taxon>
        <taxon>Pseudomonadati</taxon>
        <taxon>Bacteroidota</taxon>
        <taxon>Chitinophagia</taxon>
        <taxon>Chitinophagales</taxon>
        <taxon>Chitinophagaceae</taxon>
        <taxon>Ginsengibacter</taxon>
    </lineage>
</organism>
<dbReference type="EMBL" id="VYQF01000008">
    <property type="protein sequence ID" value="KAA9036298.1"/>
    <property type="molecule type" value="Genomic_DNA"/>
</dbReference>
<dbReference type="Pfam" id="PF01497">
    <property type="entry name" value="Peripla_BP_2"/>
    <property type="match status" value="1"/>
</dbReference>
<dbReference type="PROSITE" id="PS50983">
    <property type="entry name" value="FE_B12_PBP"/>
    <property type="match status" value="1"/>
</dbReference>
<dbReference type="RefSeq" id="WP_150416421.1">
    <property type="nucleotide sequence ID" value="NZ_VYQF01000008.1"/>
</dbReference>
<dbReference type="PANTHER" id="PTHR30535:SF34">
    <property type="entry name" value="MOLYBDATE-BINDING PROTEIN MOLA"/>
    <property type="match status" value="1"/>
</dbReference>
<keyword evidence="1" id="KW-0732">Signal</keyword>
<keyword evidence="4" id="KW-1185">Reference proteome</keyword>
<dbReference type="AlphaFoldDB" id="A0A5J5ICI9"/>
<dbReference type="SUPFAM" id="SSF53807">
    <property type="entry name" value="Helical backbone' metal receptor"/>
    <property type="match status" value="1"/>
</dbReference>
<proteinExistence type="predicted"/>
<protein>
    <submittedName>
        <fullName evidence="3">ABC transporter substrate-binding protein</fullName>
    </submittedName>
</protein>